<organism evidence="5 6">
    <name type="scientific">Ranitomeya imitator</name>
    <name type="common">mimic poison frog</name>
    <dbReference type="NCBI Taxonomy" id="111125"/>
    <lineage>
        <taxon>Eukaryota</taxon>
        <taxon>Metazoa</taxon>
        <taxon>Chordata</taxon>
        <taxon>Craniata</taxon>
        <taxon>Vertebrata</taxon>
        <taxon>Euteleostomi</taxon>
        <taxon>Amphibia</taxon>
        <taxon>Batrachia</taxon>
        <taxon>Anura</taxon>
        <taxon>Neobatrachia</taxon>
        <taxon>Hyloidea</taxon>
        <taxon>Dendrobatidae</taxon>
        <taxon>Dendrobatinae</taxon>
        <taxon>Ranitomeya</taxon>
    </lineage>
</organism>
<keyword evidence="3" id="KW-0479">Metal-binding</keyword>
<dbReference type="InterPro" id="IPR050182">
    <property type="entry name" value="Cytochrome_P450_fam2"/>
</dbReference>
<accession>A0ABN9LEM2</accession>
<comment type="similarity">
    <text evidence="2">Belongs to the cytochrome P450 family.</text>
</comment>
<dbReference type="PRINTS" id="PR00385">
    <property type="entry name" value="P450"/>
</dbReference>
<dbReference type="PANTHER" id="PTHR24300:SF302">
    <property type="entry name" value="CYTOCHROME P450"/>
    <property type="match status" value="1"/>
</dbReference>
<evidence type="ECO:0000256" key="2">
    <source>
        <dbReference type="ARBA" id="ARBA00010617"/>
    </source>
</evidence>
<evidence type="ECO:0000313" key="5">
    <source>
        <dbReference type="EMBL" id="CAJ0940208.1"/>
    </source>
</evidence>
<comment type="cofactor">
    <cofactor evidence="1">
        <name>heme</name>
        <dbReference type="ChEBI" id="CHEBI:30413"/>
    </cofactor>
</comment>
<evidence type="ECO:0000256" key="1">
    <source>
        <dbReference type="ARBA" id="ARBA00001971"/>
    </source>
</evidence>
<reference evidence="5" key="1">
    <citation type="submission" date="2023-07" db="EMBL/GenBank/DDBJ databases">
        <authorList>
            <person name="Stuckert A."/>
        </authorList>
    </citation>
    <scope>NUCLEOTIDE SEQUENCE</scope>
</reference>
<keyword evidence="6" id="KW-1185">Reference proteome</keyword>
<keyword evidence="4" id="KW-0408">Iron</keyword>
<sequence length="278" mass="32189">MSRGRRRAFDTVDHQIFLAMLRSIGLKDTVLSWFSSYLSDRSFTEKPNPKLYFTDENLTALVSDLFEAGMDTSSTTLRWGLLLMMKYPEIQKKVQSEIDKVIGSNEPQVIHRKEMPYTDAVIHEIPRFGNILPANLSHATTQDVNFRGYLLPKVREELRHPKTVGLQGQRQEPRKQGIQVIPLLTSILYDKNHFVRADEFYPEHFLDSSGNFVRKEAFIPFSAGELFFYHFRGEMRANKNILNDNDPKHMSRLCKGYLTKKESDGVLCQMTWPPQSPD</sequence>
<protein>
    <submittedName>
        <fullName evidence="5">Uncharacterized protein</fullName>
    </submittedName>
</protein>
<dbReference type="PRINTS" id="PR00463">
    <property type="entry name" value="EP450I"/>
</dbReference>
<dbReference type="Pfam" id="PF00067">
    <property type="entry name" value="p450"/>
    <property type="match status" value="2"/>
</dbReference>
<dbReference type="InterPro" id="IPR002401">
    <property type="entry name" value="Cyt_P450_E_grp-I"/>
</dbReference>
<gene>
    <name evidence="5" type="ORF">RIMI_LOCUS8370489</name>
</gene>
<dbReference type="Proteomes" id="UP001176940">
    <property type="component" value="Unassembled WGS sequence"/>
</dbReference>
<evidence type="ECO:0000256" key="3">
    <source>
        <dbReference type="ARBA" id="ARBA00022723"/>
    </source>
</evidence>
<dbReference type="SUPFAM" id="SSF48264">
    <property type="entry name" value="Cytochrome P450"/>
    <property type="match status" value="1"/>
</dbReference>
<dbReference type="Gene3D" id="1.10.630.10">
    <property type="entry name" value="Cytochrome P450"/>
    <property type="match status" value="1"/>
</dbReference>
<evidence type="ECO:0000313" key="6">
    <source>
        <dbReference type="Proteomes" id="UP001176940"/>
    </source>
</evidence>
<proteinExistence type="inferred from homology"/>
<dbReference type="EMBL" id="CAUEEQ010016549">
    <property type="protein sequence ID" value="CAJ0940208.1"/>
    <property type="molecule type" value="Genomic_DNA"/>
</dbReference>
<evidence type="ECO:0000256" key="4">
    <source>
        <dbReference type="ARBA" id="ARBA00023004"/>
    </source>
</evidence>
<dbReference type="PANTHER" id="PTHR24300">
    <property type="entry name" value="CYTOCHROME P450 508A4-RELATED"/>
    <property type="match status" value="1"/>
</dbReference>
<dbReference type="InterPro" id="IPR001128">
    <property type="entry name" value="Cyt_P450"/>
</dbReference>
<dbReference type="InterPro" id="IPR036396">
    <property type="entry name" value="Cyt_P450_sf"/>
</dbReference>
<name>A0ABN9LEM2_9NEOB</name>
<comment type="caution">
    <text evidence="5">The sequence shown here is derived from an EMBL/GenBank/DDBJ whole genome shotgun (WGS) entry which is preliminary data.</text>
</comment>